<dbReference type="OrthoDB" id="9802264at2"/>
<keyword evidence="2" id="KW-0067">ATP-binding</keyword>
<dbReference type="PROSITE" id="PS50893">
    <property type="entry name" value="ABC_TRANSPORTER_2"/>
    <property type="match status" value="1"/>
</dbReference>
<dbReference type="GO" id="GO:0005524">
    <property type="term" value="F:ATP binding"/>
    <property type="evidence" value="ECO:0007669"/>
    <property type="project" value="UniProtKB-KW"/>
</dbReference>
<dbReference type="InterPro" id="IPR050334">
    <property type="entry name" value="Molybdenum_import_ModC"/>
</dbReference>
<dbReference type="InterPro" id="IPR017871">
    <property type="entry name" value="ABC_transporter-like_CS"/>
</dbReference>
<dbReference type="Gene3D" id="3.40.50.300">
    <property type="entry name" value="P-loop containing nucleotide triphosphate hydrolases"/>
    <property type="match status" value="1"/>
</dbReference>
<dbReference type="Proteomes" id="UP000216998">
    <property type="component" value="Unassembled WGS sequence"/>
</dbReference>
<dbReference type="RefSeq" id="WP_094456233.1">
    <property type="nucleotide sequence ID" value="NZ_NOXU01000027.1"/>
</dbReference>
<proteinExistence type="predicted"/>
<accession>A0A255Z0G4</accession>
<evidence type="ECO:0000313" key="4">
    <source>
        <dbReference type="EMBL" id="OYQ34948.1"/>
    </source>
</evidence>
<dbReference type="InterPro" id="IPR003439">
    <property type="entry name" value="ABC_transporter-like_ATP-bd"/>
</dbReference>
<dbReference type="GO" id="GO:0016887">
    <property type="term" value="F:ATP hydrolysis activity"/>
    <property type="evidence" value="ECO:0007669"/>
    <property type="project" value="InterPro"/>
</dbReference>
<evidence type="ECO:0000313" key="5">
    <source>
        <dbReference type="Proteomes" id="UP000216998"/>
    </source>
</evidence>
<evidence type="ECO:0000256" key="2">
    <source>
        <dbReference type="ARBA" id="ARBA00022840"/>
    </source>
</evidence>
<dbReference type="SMART" id="SM00382">
    <property type="entry name" value="AAA"/>
    <property type="match status" value="1"/>
</dbReference>
<evidence type="ECO:0000259" key="3">
    <source>
        <dbReference type="PROSITE" id="PS50893"/>
    </source>
</evidence>
<dbReference type="EMBL" id="NOXU01000027">
    <property type="protein sequence ID" value="OYQ34948.1"/>
    <property type="molecule type" value="Genomic_DNA"/>
</dbReference>
<dbReference type="AlphaFoldDB" id="A0A255Z0G4"/>
<name>A0A255Z0G4_9PROT</name>
<organism evidence="4 5">
    <name type="scientific">Niveispirillum lacus</name>
    <dbReference type="NCBI Taxonomy" id="1981099"/>
    <lineage>
        <taxon>Bacteria</taxon>
        <taxon>Pseudomonadati</taxon>
        <taxon>Pseudomonadota</taxon>
        <taxon>Alphaproteobacteria</taxon>
        <taxon>Rhodospirillales</taxon>
        <taxon>Azospirillaceae</taxon>
        <taxon>Niveispirillum</taxon>
    </lineage>
</organism>
<dbReference type="PANTHER" id="PTHR43514:SF4">
    <property type="entry name" value="ABC TRANSPORTER I FAMILY MEMBER 10"/>
    <property type="match status" value="1"/>
</dbReference>
<gene>
    <name evidence="4" type="ORF">CHU95_10250</name>
</gene>
<protein>
    <recommendedName>
        <fullName evidence="3">ABC transporter domain-containing protein</fullName>
    </recommendedName>
</protein>
<dbReference type="PROSITE" id="PS00211">
    <property type="entry name" value="ABC_TRANSPORTER_1"/>
    <property type="match status" value="1"/>
</dbReference>
<dbReference type="InterPro" id="IPR003593">
    <property type="entry name" value="AAA+_ATPase"/>
</dbReference>
<dbReference type="Pfam" id="PF00005">
    <property type="entry name" value="ABC_tran"/>
    <property type="match status" value="1"/>
</dbReference>
<evidence type="ECO:0000256" key="1">
    <source>
        <dbReference type="ARBA" id="ARBA00022741"/>
    </source>
</evidence>
<keyword evidence="1" id="KW-0547">Nucleotide-binding</keyword>
<dbReference type="InterPro" id="IPR027417">
    <property type="entry name" value="P-loop_NTPase"/>
</dbReference>
<sequence length="214" mass="23588">MLDLSLAHRLGDFTLTAELRIGAGVTAITGPSGAGKTMLLSLIAGLTRPARGQISLNGISLVNTETKQFVPPHRRHIGQVFQEARLFPHLNVRHNLLYGRLFAGRNRIGPALETIVDLLDIAPLLHRRPRDLSGGERQRVAIGRALLSNPTLLLLDEPVSALDPVRKAELLPYLRRLRDSTGLPMLYVTHQREEVAELATAWVRVENGMVTADQ</sequence>
<feature type="domain" description="ABC transporter" evidence="3">
    <location>
        <begin position="1"/>
        <end position="214"/>
    </location>
</feature>
<dbReference type="SUPFAM" id="SSF52540">
    <property type="entry name" value="P-loop containing nucleoside triphosphate hydrolases"/>
    <property type="match status" value="1"/>
</dbReference>
<dbReference type="PANTHER" id="PTHR43514">
    <property type="entry name" value="ABC TRANSPORTER I FAMILY MEMBER 10"/>
    <property type="match status" value="1"/>
</dbReference>
<keyword evidence="5" id="KW-1185">Reference proteome</keyword>
<comment type="caution">
    <text evidence="4">The sequence shown here is derived from an EMBL/GenBank/DDBJ whole genome shotgun (WGS) entry which is preliminary data.</text>
</comment>
<reference evidence="4 5" key="1">
    <citation type="submission" date="2017-07" db="EMBL/GenBank/DDBJ databases">
        <title>Niveispirillum cyanobacteriorum sp. nov., isolated from cyanobacterial aggregates in a eutrophic lake.</title>
        <authorList>
            <person name="Cai H."/>
        </authorList>
    </citation>
    <scope>NUCLEOTIDE SEQUENCE [LARGE SCALE GENOMIC DNA]</scope>
    <source>
        <strain evidence="5">TH1-14</strain>
    </source>
</reference>